<evidence type="ECO:0000256" key="4">
    <source>
        <dbReference type="ARBA" id="ARBA00022960"/>
    </source>
</evidence>
<dbReference type="PANTHER" id="PTHR21581">
    <property type="entry name" value="D-ALANYL-D-ALANINE CARBOXYPEPTIDASE"/>
    <property type="match status" value="1"/>
</dbReference>
<comment type="caution">
    <text evidence="12">The sequence shown here is derived from an EMBL/GenBank/DDBJ whole genome shotgun (WGS) entry which is preliminary data.</text>
</comment>
<keyword evidence="4" id="KW-0133">Cell shape</keyword>
<reference evidence="12 13" key="1">
    <citation type="journal article" date="2015" name="Nature">
        <title>rRNA introns, odd ribosomes, and small enigmatic genomes across a large radiation of phyla.</title>
        <authorList>
            <person name="Brown C.T."/>
            <person name="Hug L.A."/>
            <person name="Thomas B.C."/>
            <person name="Sharon I."/>
            <person name="Castelle C.J."/>
            <person name="Singh A."/>
            <person name="Wilkins M.J."/>
            <person name="Williams K.H."/>
            <person name="Banfield J.F."/>
        </authorList>
    </citation>
    <scope>NUCLEOTIDE SEQUENCE [LARGE SCALE GENOMIC DNA]</scope>
</reference>
<evidence type="ECO:0000256" key="3">
    <source>
        <dbReference type="ARBA" id="ARBA00022801"/>
    </source>
</evidence>
<keyword evidence="3" id="KW-0378">Hydrolase</keyword>
<feature type="binding site" evidence="8">
    <location>
        <position position="281"/>
    </location>
    <ligand>
        <name>substrate</name>
    </ligand>
</feature>
<evidence type="ECO:0000313" key="12">
    <source>
        <dbReference type="EMBL" id="KKQ27144.1"/>
    </source>
</evidence>
<dbReference type="InterPro" id="IPR018044">
    <property type="entry name" value="Peptidase_S11"/>
</dbReference>
<evidence type="ECO:0000256" key="5">
    <source>
        <dbReference type="ARBA" id="ARBA00022984"/>
    </source>
</evidence>
<dbReference type="EMBL" id="LBSX01000014">
    <property type="protein sequence ID" value="KKQ27144.1"/>
    <property type="molecule type" value="Genomic_DNA"/>
</dbReference>
<feature type="transmembrane region" description="Helical" evidence="10">
    <location>
        <begin position="16"/>
        <end position="35"/>
    </location>
</feature>
<dbReference type="AlphaFoldDB" id="A0A0G0ISN1"/>
<dbReference type="PANTHER" id="PTHR21581:SF26">
    <property type="entry name" value="D-ALANYL-D-ALANINE ENDOPEPTIDASE"/>
    <property type="match status" value="1"/>
</dbReference>
<dbReference type="STRING" id="1619046.US42_C0014G0041"/>
<dbReference type="PRINTS" id="PR00725">
    <property type="entry name" value="DADACBPTASE1"/>
</dbReference>
<feature type="active site" description="Acyl-ester intermediate" evidence="7">
    <location>
        <position position="118"/>
    </location>
</feature>
<evidence type="ECO:0000256" key="9">
    <source>
        <dbReference type="RuleBase" id="RU004016"/>
    </source>
</evidence>
<dbReference type="GO" id="GO:0006508">
    <property type="term" value="P:proteolysis"/>
    <property type="evidence" value="ECO:0007669"/>
    <property type="project" value="InterPro"/>
</dbReference>
<keyword evidence="5" id="KW-0573">Peptidoglycan synthesis</keyword>
<evidence type="ECO:0000313" key="13">
    <source>
        <dbReference type="Proteomes" id="UP000034849"/>
    </source>
</evidence>
<evidence type="ECO:0000256" key="7">
    <source>
        <dbReference type="PIRSR" id="PIRSR618044-1"/>
    </source>
</evidence>
<sequence>MEENFLNNNFNKGNSWRALLAIFVIILIVIIAIFSKDQLVLPNFKEVNKIIKPLENILNNQNNNKPEPVKIVKPKLPVLKTVMLDANKFTAKAIIVKDKKTGAVLFKKNEYEKRPIASITKLMSALVVLERNPDWLATTTVIGEDSLDTHMYAGDVYTLEELWQAALVGSSNKAILTLSQALGWPLEAFVERMNIKALELGMIDGHFVDPTGLSEENVASASDLAILLNEALTQKKIQETLLIKEINLYSAERKKSHHIWNTDWLLLGWVPQSFPEFIGGKTGFITLSGYNFAMQVGDSAGHKITIVVLGADTHEARFTEAKEAGEWVFANYTWPQ</sequence>
<protein>
    <submittedName>
        <fullName evidence="12">Peptidase S11 D-alanyl-D-alanine carboxypeptidase 1</fullName>
    </submittedName>
</protein>
<keyword evidence="12" id="KW-0645">Protease</keyword>
<organism evidence="12 13">
    <name type="scientific">Candidatus Magasanikbacteria bacterium GW2011_GWC2_37_14</name>
    <dbReference type="NCBI Taxonomy" id="1619046"/>
    <lineage>
        <taxon>Bacteria</taxon>
        <taxon>Candidatus Magasanikiibacteriota</taxon>
    </lineage>
</organism>
<feature type="active site" description="Proton acceptor" evidence="7">
    <location>
        <position position="121"/>
    </location>
</feature>
<name>A0A0G0ISN1_9BACT</name>
<evidence type="ECO:0000259" key="11">
    <source>
        <dbReference type="Pfam" id="PF00768"/>
    </source>
</evidence>
<keyword evidence="10" id="KW-0812">Transmembrane</keyword>
<feature type="domain" description="Peptidase S11 D-alanyl-D-alanine carboxypeptidase A N-terminal" evidence="11">
    <location>
        <begin position="86"/>
        <end position="313"/>
    </location>
</feature>
<keyword evidence="2" id="KW-0732">Signal</keyword>
<dbReference type="GO" id="GO:0071555">
    <property type="term" value="P:cell wall organization"/>
    <property type="evidence" value="ECO:0007669"/>
    <property type="project" value="UniProtKB-KW"/>
</dbReference>
<dbReference type="Pfam" id="PF00768">
    <property type="entry name" value="Peptidase_S11"/>
    <property type="match status" value="1"/>
</dbReference>
<comment type="similarity">
    <text evidence="1 9">Belongs to the peptidase S11 family.</text>
</comment>
<feature type="active site" evidence="7">
    <location>
        <position position="170"/>
    </location>
</feature>
<keyword evidence="10" id="KW-1133">Transmembrane helix</keyword>
<dbReference type="Proteomes" id="UP000034849">
    <property type="component" value="Unassembled WGS sequence"/>
</dbReference>
<evidence type="ECO:0000256" key="8">
    <source>
        <dbReference type="PIRSR" id="PIRSR618044-2"/>
    </source>
</evidence>
<evidence type="ECO:0000256" key="1">
    <source>
        <dbReference type="ARBA" id="ARBA00007164"/>
    </source>
</evidence>
<dbReference type="GO" id="GO:0008360">
    <property type="term" value="P:regulation of cell shape"/>
    <property type="evidence" value="ECO:0007669"/>
    <property type="project" value="UniProtKB-KW"/>
</dbReference>
<dbReference type="SUPFAM" id="SSF56601">
    <property type="entry name" value="beta-lactamase/transpeptidase-like"/>
    <property type="match status" value="1"/>
</dbReference>
<evidence type="ECO:0000256" key="6">
    <source>
        <dbReference type="ARBA" id="ARBA00023316"/>
    </source>
</evidence>
<dbReference type="GO" id="GO:0009002">
    <property type="term" value="F:serine-type D-Ala-D-Ala carboxypeptidase activity"/>
    <property type="evidence" value="ECO:0007669"/>
    <property type="project" value="InterPro"/>
</dbReference>
<dbReference type="GO" id="GO:0009252">
    <property type="term" value="P:peptidoglycan biosynthetic process"/>
    <property type="evidence" value="ECO:0007669"/>
    <property type="project" value="UniProtKB-KW"/>
</dbReference>
<proteinExistence type="inferred from homology"/>
<keyword evidence="10" id="KW-0472">Membrane</keyword>
<dbReference type="Gene3D" id="3.40.710.10">
    <property type="entry name" value="DD-peptidase/beta-lactamase superfamily"/>
    <property type="match status" value="1"/>
</dbReference>
<accession>A0A0G0ISN1</accession>
<dbReference type="InterPro" id="IPR001967">
    <property type="entry name" value="Peptidase_S11_N"/>
</dbReference>
<dbReference type="InterPro" id="IPR012338">
    <property type="entry name" value="Beta-lactam/transpept-like"/>
</dbReference>
<keyword evidence="6" id="KW-0961">Cell wall biogenesis/degradation</keyword>
<evidence type="ECO:0000256" key="2">
    <source>
        <dbReference type="ARBA" id="ARBA00022729"/>
    </source>
</evidence>
<keyword evidence="12" id="KW-0121">Carboxypeptidase</keyword>
<evidence type="ECO:0000256" key="10">
    <source>
        <dbReference type="SAM" id="Phobius"/>
    </source>
</evidence>
<gene>
    <name evidence="12" type="ORF">US42_C0014G0041</name>
</gene>